<proteinExistence type="inferred from homology"/>
<comment type="subcellular location">
    <subcellularLocation>
        <location evidence="9">Cell inner membrane</location>
        <topology evidence="9">Single-pass type I membrane protein</topology>
    </subcellularLocation>
</comment>
<evidence type="ECO:0000313" key="13">
    <source>
        <dbReference type="Proteomes" id="UP000731465"/>
    </source>
</evidence>
<comment type="similarity">
    <text evidence="8">Belongs to the ZipA family.</text>
</comment>
<sequence length="233" mass="26226">MTLNDSSSLILIVGALAILAFVVHGLWFSGRSLNRKLVNTSKEDQEIQQSSAVGKVRIVLPKSMSVQADGDEIPRVQNFAAVESDSKNNISKNRIIQKTYELNLIANEGRPYTGLDLEELFSSYGFLRGEKDIYCVYEDPETKARIVFRICSLEAPYSFPQDMSSFSTRSLAIYMQLPKKGKCFIYFKAMRIAAERLVEHLGGIIVDNDSKEYSSDALDALEHMLREYDKSGD</sequence>
<gene>
    <name evidence="12" type="ORF">J5V48_04785</name>
</gene>
<evidence type="ECO:0000313" key="12">
    <source>
        <dbReference type="EMBL" id="MBW7570206.1"/>
    </source>
</evidence>
<dbReference type="Pfam" id="PF04354">
    <property type="entry name" value="ZipA_C"/>
    <property type="match status" value="1"/>
</dbReference>
<evidence type="ECO:0000256" key="4">
    <source>
        <dbReference type="ARBA" id="ARBA00022692"/>
    </source>
</evidence>
<keyword evidence="7 8" id="KW-0131">Cell cycle</keyword>
<dbReference type="InterPro" id="IPR036765">
    <property type="entry name" value="ZipA_FtsZ-bd_C_sf"/>
</dbReference>
<organism evidence="12 13">
    <name type="scientific">Succinivibrio faecicola</name>
    <dbReference type="NCBI Taxonomy" id="2820300"/>
    <lineage>
        <taxon>Bacteria</taxon>
        <taxon>Pseudomonadati</taxon>
        <taxon>Pseudomonadota</taxon>
        <taxon>Gammaproteobacteria</taxon>
        <taxon>Aeromonadales</taxon>
        <taxon>Succinivibrionaceae</taxon>
        <taxon>Succinivibrio</taxon>
    </lineage>
</organism>
<keyword evidence="6 9" id="KW-0472">Membrane</keyword>
<feature type="domain" description="ZipA C-terminal FtsZ-binding" evidence="11">
    <location>
        <begin position="96"/>
        <end position="225"/>
    </location>
</feature>
<evidence type="ECO:0000256" key="7">
    <source>
        <dbReference type="ARBA" id="ARBA00023306"/>
    </source>
</evidence>
<evidence type="ECO:0000256" key="6">
    <source>
        <dbReference type="ARBA" id="ARBA00023136"/>
    </source>
</evidence>
<comment type="function">
    <text evidence="8">Essential cell division protein that stabilizes the FtsZ protofilaments by cross-linking them and that serves as a cytoplasmic membrane anchor for the Z ring. Also required for the recruitment to the septal ring of downstream cell division proteins.</text>
</comment>
<dbReference type="PANTHER" id="PTHR38685">
    <property type="entry name" value="CELL DIVISION PROTEIN ZIPA"/>
    <property type="match status" value="1"/>
</dbReference>
<evidence type="ECO:0000256" key="3">
    <source>
        <dbReference type="ARBA" id="ARBA00022618"/>
    </source>
</evidence>
<evidence type="ECO:0000256" key="8">
    <source>
        <dbReference type="RuleBase" id="RU003612"/>
    </source>
</evidence>
<comment type="caution">
    <text evidence="12">The sequence shown here is derived from an EMBL/GenBank/DDBJ whole genome shotgun (WGS) entry which is preliminary data.</text>
</comment>
<evidence type="ECO:0000259" key="11">
    <source>
        <dbReference type="SMART" id="SM00771"/>
    </source>
</evidence>
<keyword evidence="1 9" id="KW-1003">Cell membrane</keyword>
<name>A0ABS7DFX2_9GAMM</name>
<keyword evidence="5 10" id="KW-1133">Transmembrane helix</keyword>
<dbReference type="SMART" id="SM00771">
    <property type="entry name" value="ZipA_C"/>
    <property type="match status" value="1"/>
</dbReference>
<dbReference type="EMBL" id="JAGFNY010000012">
    <property type="protein sequence ID" value="MBW7570206.1"/>
    <property type="molecule type" value="Genomic_DNA"/>
</dbReference>
<keyword evidence="4 9" id="KW-0812">Transmembrane</keyword>
<dbReference type="RefSeq" id="WP_219937426.1">
    <property type="nucleotide sequence ID" value="NZ_JAGFNY010000012.1"/>
</dbReference>
<dbReference type="Gene3D" id="3.30.1400.10">
    <property type="entry name" value="ZipA, C-terminal FtsZ-binding domain"/>
    <property type="match status" value="1"/>
</dbReference>
<reference evidence="12 13" key="1">
    <citation type="submission" date="2021-03" db="EMBL/GenBank/DDBJ databases">
        <title>Succinivibrio sp. nov. isolated from feces of cow.</title>
        <authorList>
            <person name="Choi J.-Y."/>
        </authorList>
    </citation>
    <scope>NUCLEOTIDE SEQUENCE [LARGE SCALE GENOMIC DNA]</scope>
    <source>
        <strain evidence="12 13">AGMB01872</strain>
    </source>
</reference>
<dbReference type="PANTHER" id="PTHR38685:SF1">
    <property type="entry name" value="CELL DIVISION PROTEIN ZIPA"/>
    <property type="match status" value="1"/>
</dbReference>
<dbReference type="InterPro" id="IPR011919">
    <property type="entry name" value="Cell_div_ZipA"/>
</dbReference>
<keyword evidence="13" id="KW-1185">Reference proteome</keyword>
<evidence type="ECO:0000256" key="5">
    <source>
        <dbReference type="ARBA" id="ARBA00022989"/>
    </source>
</evidence>
<evidence type="ECO:0000256" key="9">
    <source>
        <dbReference type="RuleBase" id="RU003613"/>
    </source>
</evidence>
<keyword evidence="3 8" id="KW-0132">Cell division</keyword>
<dbReference type="InterPro" id="IPR007449">
    <property type="entry name" value="ZipA_FtsZ-bd_C"/>
</dbReference>
<evidence type="ECO:0000256" key="1">
    <source>
        <dbReference type="ARBA" id="ARBA00022475"/>
    </source>
</evidence>
<dbReference type="Proteomes" id="UP000731465">
    <property type="component" value="Unassembled WGS sequence"/>
</dbReference>
<protein>
    <recommendedName>
        <fullName evidence="8">Cell division protein ZipA</fullName>
    </recommendedName>
</protein>
<feature type="transmembrane region" description="Helical" evidence="10">
    <location>
        <begin position="6"/>
        <end position="28"/>
    </location>
</feature>
<evidence type="ECO:0000256" key="10">
    <source>
        <dbReference type="SAM" id="Phobius"/>
    </source>
</evidence>
<keyword evidence="2 9" id="KW-0997">Cell inner membrane</keyword>
<accession>A0ABS7DFX2</accession>
<evidence type="ECO:0000256" key="2">
    <source>
        <dbReference type="ARBA" id="ARBA00022519"/>
    </source>
</evidence>
<dbReference type="SUPFAM" id="SSF64383">
    <property type="entry name" value="Cell-division protein ZipA, C-terminal domain"/>
    <property type="match status" value="1"/>
</dbReference>